<evidence type="ECO:0000256" key="1">
    <source>
        <dbReference type="SAM" id="MobiDB-lite"/>
    </source>
</evidence>
<feature type="compositionally biased region" description="Basic and acidic residues" evidence="1">
    <location>
        <begin position="55"/>
        <end position="67"/>
    </location>
</feature>
<dbReference type="EMBL" id="MIGC01004463">
    <property type="protein sequence ID" value="PHJ18055.1"/>
    <property type="molecule type" value="Genomic_DNA"/>
</dbReference>
<organism evidence="2 3">
    <name type="scientific">Cystoisospora suis</name>
    <dbReference type="NCBI Taxonomy" id="483139"/>
    <lineage>
        <taxon>Eukaryota</taxon>
        <taxon>Sar</taxon>
        <taxon>Alveolata</taxon>
        <taxon>Apicomplexa</taxon>
        <taxon>Conoidasida</taxon>
        <taxon>Coccidia</taxon>
        <taxon>Eucoccidiorida</taxon>
        <taxon>Eimeriorina</taxon>
        <taxon>Sarcocystidae</taxon>
        <taxon>Cystoisospora</taxon>
    </lineage>
</organism>
<evidence type="ECO:0000313" key="2">
    <source>
        <dbReference type="EMBL" id="PHJ18055.1"/>
    </source>
</evidence>
<proteinExistence type="predicted"/>
<protein>
    <submittedName>
        <fullName evidence="2">Uncharacterized protein</fullName>
    </submittedName>
</protein>
<dbReference type="Proteomes" id="UP000221165">
    <property type="component" value="Unassembled WGS sequence"/>
</dbReference>
<feature type="non-terminal residue" evidence="2">
    <location>
        <position position="78"/>
    </location>
</feature>
<dbReference type="VEuPathDB" id="ToxoDB:CSUI_008118"/>
<keyword evidence="3" id="KW-1185">Reference proteome</keyword>
<sequence>MGNESSSSLQEREMDGSGGGDQPGGEHGRRKDTTRLRLVLQADGYQTDGEDEEVDGVRNLEANDSKGRRSSVTSSHTH</sequence>
<gene>
    <name evidence="2" type="ORF">CSUI_008118</name>
</gene>
<feature type="compositionally biased region" description="Basic and acidic residues" evidence="1">
    <location>
        <begin position="24"/>
        <end position="35"/>
    </location>
</feature>
<name>A0A2C6KNF8_9APIC</name>
<dbReference type="GeneID" id="94431468"/>
<accession>A0A2C6KNF8</accession>
<dbReference type="RefSeq" id="XP_067919765.1">
    <property type="nucleotide sequence ID" value="XM_068068257.1"/>
</dbReference>
<reference evidence="2 3" key="1">
    <citation type="journal article" date="2017" name="Int. J. Parasitol.">
        <title>The genome of the protozoan parasite Cystoisospora suis and a reverse vaccinology approach to identify vaccine candidates.</title>
        <authorList>
            <person name="Palmieri N."/>
            <person name="Shrestha A."/>
            <person name="Ruttkowski B."/>
            <person name="Beck T."/>
            <person name="Vogl C."/>
            <person name="Tomley F."/>
            <person name="Blake D.P."/>
            <person name="Joachim A."/>
        </authorList>
    </citation>
    <scope>NUCLEOTIDE SEQUENCE [LARGE SCALE GENOMIC DNA]</scope>
    <source>
        <strain evidence="2 3">Wien I</strain>
    </source>
</reference>
<evidence type="ECO:0000313" key="3">
    <source>
        <dbReference type="Proteomes" id="UP000221165"/>
    </source>
</evidence>
<comment type="caution">
    <text evidence="2">The sequence shown here is derived from an EMBL/GenBank/DDBJ whole genome shotgun (WGS) entry which is preliminary data.</text>
</comment>
<feature type="region of interest" description="Disordered" evidence="1">
    <location>
        <begin position="1"/>
        <end position="78"/>
    </location>
</feature>
<dbReference type="AlphaFoldDB" id="A0A2C6KNF8"/>